<dbReference type="CDD" id="cd15860">
    <property type="entry name" value="SNARE_USE1"/>
    <property type="match status" value="1"/>
</dbReference>
<dbReference type="Proteomes" id="UP000054886">
    <property type="component" value="Unassembled WGS sequence"/>
</dbReference>
<evidence type="ECO:0000313" key="11">
    <source>
        <dbReference type="EMBL" id="KTB11202.1"/>
    </source>
</evidence>
<proteinExistence type="inferred from homology"/>
<dbReference type="PANTHER" id="PTHR13050:SF7">
    <property type="entry name" value="VESICLE TRANSPORT PROTEIN USE1"/>
    <property type="match status" value="1"/>
</dbReference>
<evidence type="ECO:0000313" key="12">
    <source>
        <dbReference type="Proteomes" id="UP000054886"/>
    </source>
</evidence>
<dbReference type="VEuPathDB" id="FungiDB:CAGL0J05368g"/>
<evidence type="ECO:0000256" key="9">
    <source>
        <dbReference type="ARBA" id="ARBA00023136"/>
    </source>
</evidence>
<comment type="similarity">
    <text evidence="2">Belongs to the USE1 family.</text>
</comment>
<reference evidence="11 12" key="1">
    <citation type="submission" date="2015-10" db="EMBL/GenBank/DDBJ databases">
        <title>Draft genomes sequences of Candida glabrata isolates 1A, 1B, 2A, 2B, 3A and 3B.</title>
        <authorList>
            <person name="Haavelsrud O.E."/>
            <person name="Gaustad P."/>
        </authorList>
    </citation>
    <scope>NUCLEOTIDE SEQUENCE [LARGE SCALE GENOMIC DNA]</scope>
    <source>
        <strain evidence="11">910700640</strain>
    </source>
</reference>
<accession>A0A0W0DBF5</accession>
<dbReference type="VEuPathDB" id="FungiDB:GVI51_J05181"/>
<dbReference type="GO" id="GO:0005484">
    <property type="term" value="F:SNAP receptor activity"/>
    <property type="evidence" value="ECO:0007669"/>
    <property type="project" value="EnsemblFungi"/>
</dbReference>
<feature type="transmembrane region" description="Helical" evidence="10">
    <location>
        <begin position="195"/>
        <end position="219"/>
    </location>
</feature>
<organism evidence="11 12">
    <name type="scientific">Candida glabrata</name>
    <name type="common">Yeast</name>
    <name type="synonym">Torulopsis glabrata</name>
    <dbReference type="NCBI Taxonomy" id="5478"/>
    <lineage>
        <taxon>Eukaryota</taxon>
        <taxon>Fungi</taxon>
        <taxon>Dikarya</taxon>
        <taxon>Ascomycota</taxon>
        <taxon>Saccharomycotina</taxon>
        <taxon>Saccharomycetes</taxon>
        <taxon>Saccharomycetales</taxon>
        <taxon>Saccharomycetaceae</taxon>
        <taxon>Nakaseomyces</taxon>
    </lineage>
</organism>
<evidence type="ECO:0000256" key="5">
    <source>
        <dbReference type="ARBA" id="ARBA00022824"/>
    </source>
</evidence>
<dbReference type="AlphaFoldDB" id="A0A0W0DBF5"/>
<evidence type="ECO:0000256" key="6">
    <source>
        <dbReference type="ARBA" id="ARBA00022892"/>
    </source>
</evidence>
<dbReference type="GO" id="GO:0031201">
    <property type="term" value="C:SNARE complex"/>
    <property type="evidence" value="ECO:0007669"/>
    <property type="project" value="EnsemblFungi"/>
</dbReference>
<protein>
    <submittedName>
        <fullName evidence="11">Protein transport protein USE1</fullName>
    </submittedName>
</protein>
<sequence length="222" mass="25341">MSSALIDFLVTSKEACNNKCRREAAIRDGTVEQYEQQYSKTSFEYDSKCYSLLKDMEKEYNKYESSIKHRRYSEDFDGTHGDEDDSKELKINTEDESVAELRKRLLGRLSDKAEQDAGQSVETQIQNHEDMQHNLYEDMSKLVGSLKQGAVAFQNALEEDQKVLGAAEIGIQVASRGIVDISGKLKTYDKAKLGYLFYILTFLFMFIGLCVTFIIIKIFPAM</sequence>
<evidence type="ECO:0000256" key="4">
    <source>
        <dbReference type="ARBA" id="ARBA00022692"/>
    </source>
</evidence>
<evidence type="ECO:0000256" key="2">
    <source>
        <dbReference type="ARBA" id="ARBA00007891"/>
    </source>
</evidence>
<keyword evidence="9 10" id="KW-0472">Membrane</keyword>
<dbReference type="InterPro" id="IPR019150">
    <property type="entry name" value="Vesicle_transport_protein_Use1"/>
</dbReference>
<comment type="subcellular location">
    <subcellularLocation>
        <location evidence="1">Endoplasmic reticulum membrane</location>
        <topology evidence="1">Single-pass type IV membrane protein</topology>
    </subcellularLocation>
</comment>
<dbReference type="Pfam" id="PF09753">
    <property type="entry name" value="Use1"/>
    <property type="match status" value="1"/>
</dbReference>
<keyword evidence="5" id="KW-0256">Endoplasmic reticulum</keyword>
<keyword evidence="3" id="KW-0813">Transport</keyword>
<evidence type="ECO:0000256" key="7">
    <source>
        <dbReference type="ARBA" id="ARBA00022927"/>
    </source>
</evidence>
<evidence type="ECO:0000256" key="10">
    <source>
        <dbReference type="SAM" id="Phobius"/>
    </source>
</evidence>
<keyword evidence="7" id="KW-0653">Protein transport</keyword>
<keyword evidence="8 10" id="KW-1133">Transmembrane helix</keyword>
<evidence type="ECO:0000256" key="3">
    <source>
        <dbReference type="ARBA" id="ARBA00022448"/>
    </source>
</evidence>
<dbReference type="GO" id="GO:0098554">
    <property type="term" value="C:cytoplasmic side of endoplasmic reticulum membrane"/>
    <property type="evidence" value="ECO:0007669"/>
    <property type="project" value="EnsemblFungi"/>
</dbReference>
<keyword evidence="6" id="KW-0931">ER-Golgi transport</keyword>
<dbReference type="GO" id="GO:0006890">
    <property type="term" value="P:retrograde vesicle-mediated transport, Golgi to endoplasmic reticulum"/>
    <property type="evidence" value="ECO:0007669"/>
    <property type="project" value="EnsemblFungi"/>
</dbReference>
<dbReference type="GO" id="GO:0015031">
    <property type="term" value="P:protein transport"/>
    <property type="evidence" value="ECO:0007669"/>
    <property type="project" value="UniProtKB-KW"/>
</dbReference>
<dbReference type="VEuPathDB" id="FungiDB:GWK60_J05159"/>
<evidence type="ECO:0000256" key="8">
    <source>
        <dbReference type="ARBA" id="ARBA00022989"/>
    </source>
</evidence>
<comment type="caution">
    <text evidence="11">The sequence shown here is derived from an EMBL/GenBank/DDBJ whole genome shotgun (WGS) entry which is preliminary data.</text>
</comment>
<evidence type="ECO:0000256" key="1">
    <source>
        <dbReference type="ARBA" id="ARBA00004163"/>
    </source>
</evidence>
<name>A0A0W0DBF5_CANGB</name>
<keyword evidence="4 10" id="KW-0812">Transmembrane</keyword>
<dbReference type="EMBL" id="LLZZ01000043">
    <property type="protein sequence ID" value="KTB11202.1"/>
    <property type="molecule type" value="Genomic_DNA"/>
</dbReference>
<dbReference type="VEuPathDB" id="FungiDB:B1J91_J05368g"/>
<gene>
    <name evidence="11" type="ORF">AO440_002993</name>
</gene>
<dbReference type="PANTHER" id="PTHR13050">
    <property type="entry name" value="USE1-LIKE PROTEIN"/>
    <property type="match status" value="1"/>
</dbReference>